<dbReference type="PANTHER" id="PTHR40065">
    <property type="entry name" value="RNA-BINDING PROTEIN YHBY"/>
    <property type="match status" value="1"/>
</dbReference>
<proteinExistence type="predicted"/>
<evidence type="ECO:0000256" key="1">
    <source>
        <dbReference type="ARBA" id="ARBA00022884"/>
    </source>
</evidence>
<keyword evidence="1 2" id="KW-0694">RNA-binding</keyword>
<reference evidence="4 5" key="1">
    <citation type="submission" date="2019-08" db="EMBL/GenBank/DDBJ databases">
        <title>Parahaliea maris sp. nov., isolated from the surface seawater.</title>
        <authorList>
            <person name="Liu Y."/>
        </authorList>
    </citation>
    <scope>NUCLEOTIDE SEQUENCE [LARGE SCALE GENOMIC DNA]</scope>
    <source>
        <strain evidence="4 5">HSLHS9</strain>
    </source>
</reference>
<sequence>MTKKTGPDARQLRALGHKLKPVVTVAGNGLTDNVVGEIDRALNDHELIKIKLAVGSREARTAVTEEICERSGAEVVQAIGNVILVLRRCAKPDPRLSNLLRPL</sequence>
<dbReference type="RefSeq" id="WP_148066761.1">
    <property type="nucleotide sequence ID" value="NZ_VRZA01000001.1"/>
</dbReference>
<evidence type="ECO:0000256" key="2">
    <source>
        <dbReference type="PROSITE-ProRule" id="PRU00626"/>
    </source>
</evidence>
<name>A0A5C9A8M6_9GAMM</name>
<dbReference type="SMART" id="SM01103">
    <property type="entry name" value="CRS1_YhbY"/>
    <property type="match status" value="1"/>
</dbReference>
<dbReference type="PROSITE" id="PS51295">
    <property type="entry name" value="CRM"/>
    <property type="match status" value="1"/>
</dbReference>
<dbReference type="InterPro" id="IPR017924">
    <property type="entry name" value="RNA-binding_YhbY"/>
</dbReference>
<dbReference type="SUPFAM" id="SSF75471">
    <property type="entry name" value="YhbY-like"/>
    <property type="match status" value="1"/>
</dbReference>
<dbReference type="Proteomes" id="UP000321039">
    <property type="component" value="Unassembled WGS sequence"/>
</dbReference>
<dbReference type="PANTHER" id="PTHR40065:SF3">
    <property type="entry name" value="RNA-BINDING PROTEIN YHBY"/>
    <property type="match status" value="1"/>
</dbReference>
<organism evidence="4 5">
    <name type="scientific">Parahaliea maris</name>
    <dbReference type="NCBI Taxonomy" id="2716870"/>
    <lineage>
        <taxon>Bacteria</taxon>
        <taxon>Pseudomonadati</taxon>
        <taxon>Pseudomonadota</taxon>
        <taxon>Gammaproteobacteria</taxon>
        <taxon>Cellvibrionales</taxon>
        <taxon>Halieaceae</taxon>
        <taxon>Parahaliea</taxon>
    </lineage>
</organism>
<comment type="caution">
    <text evidence="4">The sequence shown here is derived from an EMBL/GenBank/DDBJ whole genome shotgun (WGS) entry which is preliminary data.</text>
</comment>
<dbReference type="GO" id="GO:0003723">
    <property type="term" value="F:RNA binding"/>
    <property type="evidence" value="ECO:0007669"/>
    <property type="project" value="UniProtKB-UniRule"/>
</dbReference>
<dbReference type="InterPro" id="IPR051925">
    <property type="entry name" value="RNA-binding_domain"/>
</dbReference>
<evidence type="ECO:0000313" key="5">
    <source>
        <dbReference type="Proteomes" id="UP000321039"/>
    </source>
</evidence>
<dbReference type="EMBL" id="VRZA01000001">
    <property type="protein sequence ID" value="TXS96489.1"/>
    <property type="molecule type" value="Genomic_DNA"/>
</dbReference>
<dbReference type="AlphaFoldDB" id="A0A5C9A8M6"/>
<gene>
    <name evidence="4" type="primary">yhbY</name>
    <name evidence="4" type="ORF">FV139_03135</name>
</gene>
<evidence type="ECO:0000259" key="3">
    <source>
        <dbReference type="PROSITE" id="PS51295"/>
    </source>
</evidence>
<feature type="domain" description="CRM" evidence="3">
    <location>
        <begin position="2"/>
        <end position="98"/>
    </location>
</feature>
<keyword evidence="5" id="KW-1185">Reference proteome</keyword>
<dbReference type="Gene3D" id="3.30.110.60">
    <property type="entry name" value="YhbY-like"/>
    <property type="match status" value="1"/>
</dbReference>
<evidence type="ECO:0000313" key="4">
    <source>
        <dbReference type="EMBL" id="TXS96489.1"/>
    </source>
</evidence>
<dbReference type="InterPro" id="IPR001890">
    <property type="entry name" value="RNA-binding_CRM"/>
</dbReference>
<dbReference type="Pfam" id="PF01985">
    <property type="entry name" value="CRS1_YhbY"/>
    <property type="match status" value="1"/>
</dbReference>
<protein>
    <submittedName>
        <fullName evidence="4">Ribosome assembly RNA-binding protein YhbY</fullName>
    </submittedName>
</protein>
<dbReference type="NCBIfam" id="TIGR00253">
    <property type="entry name" value="RNA_bind_YhbY"/>
    <property type="match status" value="1"/>
</dbReference>
<dbReference type="InterPro" id="IPR035920">
    <property type="entry name" value="YhbY-like_sf"/>
</dbReference>
<accession>A0A5C9A8M6</accession>